<gene>
    <name evidence="4" type="ORF">OIDMADRAFT_16587</name>
</gene>
<dbReference type="GO" id="GO:0005634">
    <property type="term" value="C:nucleus"/>
    <property type="evidence" value="ECO:0007669"/>
    <property type="project" value="UniProtKB-SubCell"/>
</dbReference>
<dbReference type="GO" id="GO:0006355">
    <property type="term" value="P:regulation of DNA-templated transcription"/>
    <property type="evidence" value="ECO:0007669"/>
    <property type="project" value="InterPro"/>
</dbReference>
<dbReference type="AlphaFoldDB" id="A0A0C3I1L0"/>
<accession>A0A0C3I1L0</accession>
<dbReference type="SUPFAM" id="SSF47762">
    <property type="entry name" value="PAH2 domain"/>
    <property type="match status" value="1"/>
</dbReference>
<dbReference type="Proteomes" id="UP000054321">
    <property type="component" value="Unassembled WGS sequence"/>
</dbReference>
<dbReference type="OrthoDB" id="10366011at2759"/>
<keyword evidence="2 3" id="KW-0539">Nucleus</keyword>
<keyword evidence="5" id="KW-1185">Reference proteome</keyword>
<comment type="subcellular location">
    <subcellularLocation>
        <location evidence="1 3">Nucleus</location>
    </subcellularLocation>
</comment>
<evidence type="ECO:0000256" key="2">
    <source>
        <dbReference type="ARBA" id="ARBA00023242"/>
    </source>
</evidence>
<dbReference type="InterPro" id="IPR003822">
    <property type="entry name" value="PAH"/>
</dbReference>
<evidence type="ECO:0000313" key="4">
    <source>
        <dbReference type="EMBL" id="KIN08322.1"/>
    </source>
</evidence>
<dbReference type="InParanoid" id="A0A0C3I1L0"/>
<sequence>MEKTGSNTTSDSPACPADLNKLNRTIAFILDVQTCFEPDRKETYQCFLDSFTEYQTAITSTDTISDRAERISAMREKVTDLLKDDADLLAEFESFFPREVEGTI</sequence>
<evidence type="ECO:0000256" key="1">
    <source>
        <dbReference type="ARBA" id="ARBA00004123"/>
    </source>
</evidence>
<organism evidence="4 5">
    <name type="scientific">Oidiodendron maius (strain Zn)</name>
    <dbReference type="NCBI Taxonomy" id="913774"/>
    <lineage>
        <taxon>Eukaryota</taxon>
        <taxon>Fungi</taxon>
        <taxon>Dikarya</taxon>
        <taxon>Ascomycota</taxon>
        <taxon>Pezizomycotina</taxon>
        <taxon>Leotiomycetes</taxon>
        <taxon>Leotiomycetes incertae sedis</taxon>
        <taxon>Myxotrichaceae</taxon>
        <taxon>Oidiodendron</taxon>
    </lineage>
</organism>
<dbReference type="EMBL" id="KN832870">
    <property type="protein sequence ID" value="KIN08322.1"/>
    <property type="molecule type" value="Genomic_DNA"/>
</dbReference>
<dbReference type="InterPro" id="IPR036600">
    <property type="entry name" value="PAH_sf"/>
</dbReference>
<evidence type="ECO:0000313" key="5">
    <source>
        <dbReference type="Proteomes" id="UP000054321"/>
    </source>
</evidence>
<dbReference type="Gene3D" id="1.20.1160.11">
    <property type="entry name" value="Paired amphipathic helix"/>
    <property type="match status" value="1"/>
</dbReference>
<dbReference type="Pfam" id="PF02671">
    <property type="entry name" value="PAH"/>
    <property type="match status" value="1"/>
</dbReference>
<dbReference type="PROSITE" id="PS51477">
    <property type="entry name" value="PAH"/>
    <property type="match status" value="1"/>
</dbReference>
<protein>
    <submittedName>
        <fullName evidence="4">Uncharacterized protein</fullName>
    </submittedName>
</protein>
<reference evidence="5" key="2">
    <citation type="submission" date="2015-01" db="EMBL/GenBank/DDBJ databases">
        <title>Evolutionary Origins and Diversification of the Mycorrhizal Mutualists.</title>
        <authorList>
            <consortium name="DOE Joint Genome Institute"/>
            <consortium name="Mycorrhizal Genomics Consortium"/>
            <person name="Kohler A."/>
            <person name="Kuo A."/>
            <person name="Nagy L.G."/>
            <person name="Floudas D."/>
            <person name="Copeland A."/>
            <person name="Barry K.W."/>
            <person name="Cichocki N."/>
            <person name="Veneault-Fourrey C."/>
            <person name="LaButti K."/>
            <person name="Lindquist E.A."/>
            <person name="Lipzen A."/>
            <person name="Lundell T."/>
            <person name="Morin E."/>
            <person name="Murat C."/>
            <person name="Riley R."/>
            <person name="Ohm R."/>
            <person name="Sun H."/>
            <person name="Tunlid A."/>
            <person name="Henrissat B."/>
            <person name="Grigoriev I.V."/>
            <person name="Hibbett D.S."/>
            <person name="Martin F."/>
        </authorList>
    </citation>
    <scope>NUCLEOTIDE SEQUENCE [LARGE SCALE GENOMIC DNA]</scope>
    <source>
        <strain evidence="5">Zn</strain>
    </source>
</reference>
<reference evidence="4 5" key="1">
    <citation type="submission" date="2014-04" db="EMBL/GenBank/DDBJ databases">
        <authorList>
            <consortium name="DOE Joint Genome Institute"/>
            <person name="Kuo A."/>
            <person name="Martino E."/>
            <person name="Perotto S."/>
            <person name="Kohler A."/>
            <person name="Nagy L.G."/>
            <person name="Floudas D."/>
            <person name="Copeland A."/>
            <person name="Barry K.W."/>
            <person name="Cichocki N."/>
            <person name="Veneault-Fourrey C."/>
            <person name="LaButti K."/>
            <person name="Lindquist E.A."/>
            <person name="Lipzen A."/>
            <person name="Lundell T."/>
            <person name="Morin E."/>
            <person name="Murat C."/>
            <person name="Sun H."/>
            <person name="Tunlid A."/>
            <person name="Henrissat B."/>
            <person name="Grigoriev I.V."/>
            <person name="Hibbett D.S."/>
            <person name="Martin F."/>
            <person name="Nordberg H.P."/>
            <person name="Cantor M.N."/>
            <person name="Hua S.X."/>
        </authorList>
    </citation>
    <scope>NUCLEOTIDE SEQUENCE [LARGE SCALE GENOMIC DNA]</scope>
    <source>
        <strain evidence="4 5">Zn</strain>
    </source>
</reference>
<dbReference type="HOGENOM" id="CLU_2386069_0_0_1"/>
<proteinExistence type="predicted"/>
<name>A0A0C3I1L0_OIDMZ</name>
<evidence type="ECO:0000256" key="3">
    <source>
        <dbReference type="PROSITE-ProRule" id="PRU00810"/>
    </source>
</evidence>